<name>A0A9D3V5F9_9ROSI</name>
<dbReference type="OrthoDB" id="1689146at2759"/>
<dbReference type="AlphaFoldDB" id="A0A9D3V5F9"/>
<sequence>MMPVVTGIGKLRFRDTCAEAESFFKRKDLHPNQDKKACEELLDARTDVGPQEVMGDRSKSVLFVACMLAKELNKMNNKWKIMSKVWVELASYAASHCRASTHATYVSQGGELITFFWLLMAHFGLGVQFHINEEHARTKLIVGK</sequence>
<reference evidence="1 2" key="1">
    <citation type="journal article" date="2021" name="Plant Biotechnol. J.">
        <title>Multi-omics assisted identification of the key and species-specific regulatory components of drought-tolerant mechanisms in Gossypium stocksii.</title>
        <authorList>
            <person name="Yu D."/>
            <person name="Ke L."/>
            <person name="Zhang D."/>
            <person name="Wu Y."/>
            <person name="Sun Y."/>
            <person name="Mei J."/>
            <person name="Sun J."/>
            <person name="Sun Y."/>
        </authorList>
    </citation>
    <scope>NUCLEOTIDE SEQUENCE [LARGE SCALE GENOMIC DNA]</scope>
    <source>
        <strain evidence="2">cv. E1</strain>
        <tissue evidence="1">Leaf</tissue>
    </source>
</reference>
<proteinExistence type="predicted"/>
<dbReference type="Pfam" id="PF04578">
    <property type="entry name" value="DUF594"/>
    <property type="match status" value="1"/>
</dbReference>
<gene>
    <name evidence="1" type="ORF">J1N35_024588</name>
</gene>
<evidence type="ECO:0008006" key="3">
    <source>
        <dbReference type="Google" id="ProtNLM"/>
    </source>
</evidence>
<evidence type="ECO:0000313" key="1">
    <source>
        <dbReference type="EMBL" id="KAH1072260.1"/>
    </source>
</evidence>
<dbReference type="PANTHER" id="PTHR31325">
    <property type="entry name" value="OS01G0798800 PROTEIN-RELATED"/>
    <property type="match status" value="1"/>
</dbReference>
<organism evidence="1 2">
    <name type="scientific">Gossypium stocksii</name>
    <dbReference type="NCBI Taxonomy" id="47602"/>
    <lineage>
        <taxon>Eukaryota</taxon>
        <taxon>Viridiplantae</taxon>
        <taxon>Streptophyta</taxon>
        <taxon>Embryophyta</taxon>
        <taxon>Tracheophyta</taxon>
        <taxon>Spermatophyta</taxon>
        <taxon>Magnoliopsida</taxon>
        <taxon>eudicotyledons</taxon>
        <taxon>Gunneridae</taxon>
        <taxon>Pentapetalae</taxon>
        <taxon>rosids</taxon>
        <taxon>malvids</taxon>
        <taxon>Malvales</taxon>
        <taxon>Malvaceae</taxon>
        <taxon>Malvoideae</taxon>
        <taxon>Gossypium</taxon>
    </lineage>
</organism>
<comment type="caution">
    <text evidence="1">The sequence shown here is derived from an EMBL/GenBank/DDBJ whole genome shotgun (WGS) entry which is preliminary data.</text>
</comment>
<dbReference type="EMBL" id="JAIQCV010000008">
    <property type="protein sequence ID" value="KAH1072260.1"/>
    <property type="molecule type" value="Genomic_DNA"/>
</dbReference>
<dbReference type="InterPro" id="IPR007658">
    <property type="entry name" value="DUF594"/>
</dbReference>
<dbReference type="Proteomes" id="UP000828251">
    <property type="component" value="Unassembled WGS sequence"/>
</dbReference>
<evidence type="ECO:0000313" key="2">
    <source>
        <dbReference type="Proteomes" id="UP000828251"/>
    </source>
</evidence>
<keyword evidence="2" id="KW-1185">Reference proteome</keyword>
<protein>
    <recommendedName>
        <fullName evidence="3">DUF4220 domain-containing protein</fullName>
    </recommendedName>
</protein>
<accession>A0A9D3V5F9</accession>